<protein>
    <recommendedName>
        <fullName evidence="10">5-methyltetrahydropteroyltriglutamate--homocysteine methyltransferase</fullName>
        <ecNumber evidence="10">2.1.1.14</ecNumber>
    </recommendedName>
    <alternativeName>
        <fullName evidence="10">Cobalamin-independent methionine synthase</fullName>
    </alternativeName>
    <alternativeName>
        <fullName evidence="10">Methionine synthase, vitamin-B12 independent isozyme</fullName>
    </alternativeName>
</protein>
<dbReference type="PANTHER" id="PTHR30519">
    <property type="entry name" value="5-METHYLTETRAHYDROPTEROYLTRIGLUTAMATE--HOMOCYSTEINE METHYLTRANSFERASE"/>
    <property type="match status" value="1"/>
</dbReference>
<evidence type="ECO:0000256" key="4">
    <source>
        <dbReference type="ARBA" id="ARBA00022603"/>
    </source>
</evidence>
<feature type="binding site" evidence="10 11">
    <location>
        <begin position="431"/>
        <end position="433"/>
    </location>
    <ligand>
        <name>L-methionine</name>
        <dbReference type="ChEBI" id="CHEBI:57844"/>
    </ligand>
</feature>
<feature type="binding site" evidence="11">
    <location>
        <position position="122"/>
    </location>
    <ligand>
        <name>5-methyltetrahydropteroyltri-L-glutamate</name>
        <dbReference type="ChEBI" id="CHEBI:58207"/>
    </ligand>
</feature>
<evidence type="ECO:0000256" key="6">
    <source>
        <dbReference type="ARBA" id="ARBA00022679"/>
    </source>
</evidence>
<evidence type="ECO:0000313" key="17">
    <source>
        <dbReference type="Proteomes" id="UP000012083"/>
    </source>
</evidence>
<evidence type="ECO:0000259" key="15">
    <source>
        <dbReference type="Pfam" id="PF08267"/>
    </source>
</evidence>
<comment type="cofactor">
    <cofactor evidence="10">
        <name>Zn(2+)</name>
        <dbReference type="ChEBI" id="CHEBI:29105"/>
    </cofactor>
    <text evidence="10">Binds 1 zinc ion per subunit.</text>
</comment>
<dbReference type="CDD" id="cd03311">
    <property type="entry name" value="CIMS_C_terminal_like"/>
    <property type="match status" value="1"/>
</dbReference>
<comment type="similarity">
    <text evidence="3 10">Belongs to the vitamin-B12 independent methionine synthase family.</text>
</comment>
<dbReference type="NCBIfam" id="NF003556">
    <property type="entry name" value="PRK05222.1"/>
    <property type="match status" value="1"/>
</dbReference>
<evidence type="ECO:0000256" key="9">
    <source>
        <dbReference type="ARBA" id="ARBA00023167"/>
    </source>
</evidence>
<dbReference type="UniPathway" id="UPA00051">
    <property type="reaction ID" value="UER00082"/>
</dbReference>
<dbReference type="GO" id="GO:0009086">
    <property type="term" value="P:methionine biosynthetic process"/>
    <property type="evidence" value="ECO:0007669"/>
    <property type="project" value="UniProtKB-UniRule"/>
</dbReference>
<feature type="binding site" evidence="10 11">
    <location>
        <position position="599"/>
    </location>
    <ligand>
        <name>L-homocysteine</name>
        <dbReference type="ChEBI" id="CHEBI:58199"/>
    </ligand>
</feature>
<evidence type="ECO:0000256" key="7">
    <source>
        <dbReference type="ARBA" id="ARBA00022723"/>
    </source>
</evidence>
<keyword evidence="5 10" id="KW-0028">Amino-acid biosynthesis</keyword>
<feature type="binding site" evidence="10 11">
    <location>
        <begin position="431"/>
        <end position="433"/>
    </location>
    <ligand>
        <name>L-homocysteine</name>
        <dbReference type="ChEBI" id="CHEBI:58199"/>
    </ligand>
</feature>
<keyword evidence="4 10" id="KW-0489">Methyltransferase</keyword>
<feature type="binding site" evidence="10 11">
    <location>
        <position position="561"/>
    </location>
    <ligand>
        <name>5-methyltetrahydropteroyltri-L-glutamate</name>
        <dbReference type="ChEBI" id="CHEBI:58207"/>
    </ligand>
</feature>
<comment type="function">
    <text evidence="1 10">Catalyzes the transfer of a methyl group from 5-methyltetrahydrofolate to homocysteine resulting in methionine formation.</text>
</comment>
<dbReference type="RefSeq" id="WP_015482438.1">
    <property type="nucleotide sequence ID" value="NC_020831.1"/>
</dbReference>
<proteinExistence type="inferred from homology"/>
<evidence type="ECO:0000256" key="2">
    <source>
        <dbReference type="ARBA" id="ARBA00004681"/>
    </source>
</evidence>
<feature type="binding site" evidence="10 11">
    <location>
        <position position="484"/>
    </location>
    <ligand>
        <name>L-methionine</name>
        <dbReference type="ChEBI" id="CHEBI:57844"/>
    </ligand>
</feature>
<feature type="binding site" evidence="10">
    <location>
        <position position="643"/>
    </location>
    <ligand>
        <name>Zn(2+)</name>
        <dbReference type="ChEBI" id="CHEBI:29105"/>
        <note>catalytic</note>
    </ligand>
</feature>
<feature type="binding site" evidence="10">
    <location>
        <position position="641"/>
    </location>
    <ligand>
        <name>Zn(2+)</name>
        <dbReference type="ChEBI" id="CHEBI:29105"/>
        <note>catalytic</note>
    </ligand>
</feature>
<feature type="binding site" evidence="10">
    <location>
        <position position="665"/>
    </location>
    <ligand>
        <name>Zn(2+)</name>
        <dbReference type="ChEBI" id="CHEBI:29105"/>
        <note>catalytic</note>
    </ligand>
</feature>
<feature type="domain" description="Cobalamin-independent methionine synthase MetE C-terminal/archaeal" evidence="14">
    <location>
        <begin position="426"/>
        <end position="748"/>
    </location>
</feature>
<evidence type="ECO:0000256" key="13">
    <source>
        <dbReference type="PIRSR" id="PIRSR000382-3"/>
    </source>
</evidence>
<feature type="binding site" evidence="12">
    <location>
        <position position="641"/>
    </location>
    <ligand>
        <name>Zn(2+)</name>
        <dbReference type="ChEBI" id="CHEBI:29105"/>
        <label>1</label>
        <note>catalytic</note>
    </ligand>
</feature>
<keyword evidence="6 10" id="KW-0808">Transferase</keyword>
<sequence length="756" mass="87694">MIKTHILGYPRIGPNRELKKALESYWKNDINLNTLENIGKTIRVNNWITQYKAGLSYVSVGDFSYYDHILNITAMIGSIPKRFNHIENSIVDINTYFNMARGCTINGKPISACEMTKFFDTNYHYIVPELEITNQFYLSNNNIFNEVKECQTLGLKPKVVLIGPITYLWLAKSSINKLNFLPSLINVYSKILKKLEKQNVEWVQLDEPVLVLEIPKIWKDSFEIAYKKLSKKIKQLKIMLATYFGGIGKNIDMVLSLPITNLHVDGVRAHKELDLIITKFPSDKILSIGIINGRNIWKAHLTNIFKKLNKIKIILKNRLWISSSCSLLHIPIDINKEKHINKKILNWLSFARQKLDEIVILSKCVTDNKYITDNTKAIESRNNCDIINSTLVKERIKQIQNNYLHRNNSYFKRKILQNKKLKLPLLPTTTIGSFPQTNIIRLARKNFKIGKLNIEAYEQIIRYQILFIIAKQTSYDLDMFVHGEPERNDMVEYFGENLKGFVFTNNGWVQSYGSRCVKPPIIYGDIKRNKQITVRWIKYAQNNSFKPVKGMLTGPVTILHWSFVRDDQPKEQTCKQIALALRDEVKDLENSGIKAIQIDEPALREGLPLHKKDYKYYLNWAISCFKLSSSIVKDSTQIHTHMCYSQFNDIIAYISEMDADVITIETARSNMTLLNAFKIFEYPNEIGPGIYDIHTTNVPSIKYMISLIKKAAKSIPIDRIWINPDCGLKTRKWNEVDSSLKNMVQAAYQLRKYFKY</sequence>
<feature type="binding site" evidence="10">
    <location>
        <position position="726"/>
    </location>
    <ligand>
        <name>Zn(2+)</name>
        <dbReference type="ChEBI" id="CHEBI:29105"/>
        <note>catalytic</note>
    </ligand>
</feature>
<dbReference type="SUPFAM" id="SSF51726">
    <property type="entry name" value="UROD/MetE-like"/>
    <property type="match status" value="2"/>
</dbReference>
<dbReference type="Gene3D" id="3.20.20.210">
    <property type="match status" value="2"/>
</dbReference>
<keyword evidence="7 10" id="KW-0479">Metal-binding</keyword>
<keyword evidence="8 10" id="KW-0862">Zinc</keyword>
<evidence type="ECO:0000313" key="16">
    <source>
        <dbReference type="EMBL" id="AGI27027.1"/>
    </source>
</evidence>
<dbReference type="PIRSF" id="PIRSF000382">
    <property type="entry name" value="MeTrfase_B12_ind"/>
    <property type="match status" value="1"/>
</dbReference>
<dbReference type="InterPro" id="IPR002629">
    <property type="entry name" value="Met_Synth_C/arc"/>
</dbReference>
<evidence type="ECO:0000256" key="1">
    <source>
        <dbReference type="ARBA" id="ARBA00002777"/>
    </source>
</evidence>
<evidence type="ECO:0000256" key="5">
    <source>
        <dbReference type="ARBA" id="ARBA00022605"/>
    </source>
</evidence>
<dbReference type="Pfam" id="PF08267">
    <property type="entry name" value="Meth_synt_1"/>
    <property type="match status" value="1"/>
</dbReference>
<comment type="pathway">
    <text evidence="2 10">Amino-acid biosynthesis; L-methionine biosynthesis via de novo pathway; L-methionine from L-homocysteine (MetE route): step 1/1.</text>
</comment>
<dbReference type="KEGG" id="pld:PalTV_028"/>
<dbReference type="GO" id="GO:0032259">
    <property type="term" value="P:methylation"/>
    <property type="evidence" value="ECO:0007669"/>
    <property type="project" value="UniProtKB-KW"/>
</dbReference>
<dbReference type="CDD" id="cd03312">
    <property type="entry name" value="CIMS_N_terminal_like"/>
    <property type="match status" value="1"/>
</dbReference>
<dbReference type="EMBL" id="CP004358">
    <property type="protein sequence ID" value="AGI27027.1"/>
    <property type="molecule type" value="Genomic_DNA"/>
</dbReference>
<keyword evidence="9 10" id="KW-0486">Methionine biosynthesis</keyword>
<dbReference type="NCBIfam" id="TIGR01371">
    <property type="entry name" value="met_syn_B12ind"/>
    <property type="match status" value="1"/>
</dbReference>
<evidence type="ECO:0000256" key="12">
    <source>
        <dbReference type="PIRSR" id="PIRSR000382-2"/>
    </source>
</evidence>
<feature type="binding site" evidence="10 11">
    <location>
        <position position="599"/>
    </location>
    <ligand>
        <name>L-methionine</name>
        <dbReference type="ChEBI" id="CHEBI:57844"/>
    </ligand>
</feature>
<dbReference type="GO" id="GO:0008270">
    <property type="term" value="F:zinc ion binding"/>
    <property type="evidence" value="ECO:0007669"/>
    <property type="project" value="InterPro"/>
</dbReference>
<feature type="binding site" evidence="12">
    <location>
        <position position="726"/>
    </location>
    <ligand>
        <name>Zn(2+)</name>
        <dbReference type="ChEBI" id="CHEBI:29105"/>
        <label>1</label>
        <note>catalytic</note>
    </ligand>
</feature>
<dbReference type="GO" id="GO:0003871">
    <property type="term" value="F:5-methyltetrahydropteroyltriglutamate-homocysteine S-methyltransferase activity"/>
    <property type="evidence" value="ECO:0007669"/>
    <property type="project" value="UniProtKB-UniRule"/>
</dbReference>
<dbReference type="HAMAP" id="MF_00172">
    <property type="entry name" value="Meth_synth"/>
    <property type="match status" value="1"/>
</dbReference>
<feature type="binding site" evidence="10 11">
    <location>
        <begin position="515"/>
        <end position="516"/>
    </location>
    <ligand>
        <name>5-methyltetrahydropteroyltri-L-glutamate</name>
        <dbReference type="ChEBI" id="CHEBI:58207"/>
    </ligand>
</feature>
<dbReference type="InterPro" id="IPR006276">
    <property type="entry name" value="Cobalamin-indep_Met_synthase"/>
</dbReference>
<reference evidence="16 17" key="1">
    <citation type="journal article" date="2013" name="Genome Biol. Evol.">
        <title>The evolution of genomic instability in the obligate endosymbionts of whiteflies.</title>
        <authorList>
            <person name="Sloan D.B."/>
            <person name="Moran N.A."/>
        </authorList>
    </citation>
    <scope>NUCLEOTIDE SEQUENCE [LARGE SCALE GENOMIC DNA]</scope>
    <source>
        <strain evidence="16 17">TV</strain>
    </source>
</reference>
<evidence type="ECO:0000256" key="8">
    <source>
        <dbReference type="ARBA" id="ARBA00022833"/>
    </source>
</evidence>
<comment type="catalytic activity">
    <reaction evidence="10">
        <text>5-methyltetrahydropteroyltri-L-glutamate + L-homocysteine = tetrahydropteroyltri-L-glutamate + L-methionine</text>
        <dbReference type="Rhea" id="RHEA:21196"/>
        <dbReference type="ChEBI" id="CHEBI:57844"/>
        <dbReference type="ChEBI" id="CHEBI:58140"/>
        <dbReference type="ChEBI" id="CHEBI:58199"/>
        <dbReference type="ChEBI" id="CHEBI:58207"/>
        <dbReference type="EC" id="2.1.1.14"/>
    </reaction>
</comment>
<comment type="cofactor">
    <cofactor evidence="12">
        <name>Zn(2+)</name>
        <dbReference type="ChEBI" id="CHEBI:29105"/>
    </cofactor>
    <text evidence="12">Binds 2 Zn(2+) ions per subunit.</text>
</comment>
<feature type="binding site" evidence="10">
    <location>
        <position position="484"/>
    </location>
    <ligand>
        <name>L-homocysteine</name>
        <dbReference type="ChEBI" id="CHEBI:58199"/>
    </ligand>
</feature>
<dbReference type="EC" id="2.1.1.14" evidence="10"/>
<evidence type="ECO:0000256" key="3">
    <source>
        <dbReference type="ARBA" id="ARBA00009553"/>
    </source>
</evidence>
<feature type="binding site" evidence="10">
    <location>
        <position position="605"/>
    </location>
    <ligand>
        <name>5-methyltetrahydropteroyltri-L-glutamate</name>
        <dbReference type="ChEBI" id="CHEBI:58207"/>
    </ligand>
</feature>
<feature type="domain" description="Cobalamin-independent methionine synthase MetE N-terminal" evidence="15">
    <location>
        <begin position="3"/>
        <end position="312"/>
    </location>
</feature>
<feature type="active site" description="Proton donor" evidence="10 13">
    <location>
        <position position="694"/>
    </location>
</feature>
<dbReference type="Pfam" id="PF01717">
    <property type="entry name" value="Meth_synt_2"/>
    <property type="match status" value="1"/>
</dbReference>
<feature type="binding site" evidence="12">
    <location>
        <position position="665"/>
    </location>
    <ligand>
        <name>Zn(2+)</name>
        <dbReference type="ChEBI" id="CHEBI:29105"/>
        <label>1</label>
        <note>catalytic</note>
    </ligand>
</feature>
<feature type="binding site" evidence="10">
    <location>
        <position position="117"/>
    </location>
    <ligand>
        <name>5-methyltetrahydropteroyltri-L-glutamate</name>
        <dbReference type="ChEBI" id="CHEBI:58207"/>
    </ligand>
</feature>
<feature type="binding site" evidence="10">
    <location>
        <begin position="16"/>
        <end position="19"/>
    </location>
    <ligand>
        <name>5-methyltetrahydropteroyltri-L-glutamate</name>
        <dbReference type="ChEBI" id="CHEBI:58207"/>
    </ligand>
</feature>
<evidence type="ECO:0000256" key="10">
    <source>
        <dbReference type="HAMAP-Rule" id="MF_00172"/>
    </source>
</evidence>
<dbReference type="InterPro" id="IPR013215">
    <property type="entry name" value="Cbl-indep_Met_Synth_N"/>
</dbReference>
<feature type="binding site" evidence="12">
    <location>
        <position position="643"/>
    </location>
    <ligand>
        <name>Zn(2+)</name>
        <dbReference type="ChEBI" id="CHEBI:29105"/>
        <label>1</label>
        <note>catalytic</note>
    </ligand>
</feature>
<keyword evidence="10" id="KW-0677">Repeat</keyword>
<feature type="binding site" evidence="11">
    <location>
        <position position="19"/>
    </location>
    <ligand>
        <name>5-methyltetrahydropteroyltri-L-glutamate</name>
        <dbReference type="ChEBI" id="CHEBI:58207"/>
    </ligand>
</feature>
<dbReference type="InterPro" id="IPR038071">
    <property type="entry name" value="UROD/MetE-like_sf"/>
</dbReference>
<name>A0A8D4BUG6_9GAMM</name>
<evidence type="ECO:0000259" key="14">
    <source>
        <dbReference type="Pfam" id="PF01717"/>
    </source>
</evidence>
<dbReference type="Proteomes" id="UP000012083">
    <property type="component" value="Chromosome"/>
</dbReference>
<dbReference type="AlphaFoldDB" id="A0A8D4BUG6"/>
<evidence type="ECO:0000256" key="11">
    <source>
        <dbReference type="PIRSR" id="PIRSR000382-1"/>
    </source>
</evidence>
<accession>A0A8D4BUG6</accession>
<organism evidence="16 17">
    <name type="scientific">Candidatus Portiera aleyrodidarum TV</name>
    <dbReference type="NCBI Taxonomy" id="1297582"/>
    <lineage>
        <taxon>Bacteria</taxon>
        <taxon>Pseudomonadati</taxon>
        <taxon>Pseudomonadota</taxon>
        <taxon>Gammaproteobacteria</taxon>
        <taxon>Candidatus Johnevansiales</taxon>
        <taxon>Candidatus Johnevansiaceae</taxon>
        <taxon>Candidatus Portiera</taxon>
    </lineage>
</organism>
<gene>
    <name evidence="10 16" type="primary">metE</name>
    <name evidence="16" type="ORF">PalTV_028</name>
</gene>